<dbReference type="OrthoDB" id="2158884at2759"/>
<dbReference type="GO" id="GO:0005524">
    <property type="term" value="F:ATP binding"/>
    <property type="evidence" value="ECO:0007669"/>
    <property type="project" value="UniProtKB-KW"/>
</dbReference>
<evidence type="ECO:0000259" key="3">
    <source>
        <dbReference type="PROSITE" id="PS50011"/>
    </source>
</evidence>
<sequence>MKKKYYSWDECINLQEVKSLRKMNHPSIVKLKEVIREYDILYFVFKNMECNLYQLRKDWGKLFSGTEVRNWCFQPPYIEYISTLWYRAPEVLLQSSTYNFAVDMWAMGAIMAELFTLEPLFPCLREPDLIYKICKLAGVHLLTLIPSASENVISPISSLCSWDPSKRPTAAKALQHPFFLSSFYISPSLRSRVSASRTPPTIGTRAVLDQKSTSRRYYGTLSSMKPTNSFSSAKAHTYLSSGVQRNLKMDYQQQAGCKHE</sequence>
<keyword evidence="2" id="KW-0067">ATP-binding</keyword>
<dbReference type="PROSITE" id="PS50011">
    <property type="entry name" value="PROTEIN_KINASE_DOM"/>
    <property type="match status" value="1"/>
</dbReference>
<dbReference type="GO" id="GO:0004672">
    <property type="term" value="F:protein kinase activity"/>
    <property type="evidence" value="ECO:0007669"/>
    <property type="project" value="InterPro"/>
</dbReference>
<dbReference type="InterPro" id="IPR011009">
    <property type="entry name" value="Kinase-like_dom_sf"/>
</dbReference>
<feature type="domain" description="Protein kinase" evidence="3">
    <location>
        <begin position="1"/>
        <end position="179"/>
    </location>
</feature>
<evidence type="ECO:0000256" key="2">
    <source>
        <dbReference type="ARBA" id="ARBA00022840"/>
    </source>
</evidence>
<organism evidence="4 5">
    <name type="scientific">Kingdonia uniflora</name>
    <dbReference type="NCBI Taxonomy" id="39325"/>
    <lineage>
        <taxon>Eukaryota</taxon>
        <taxon>Viridiplantae</taxon>
        <taxon>Streptophyta</taxon>
        <taxon>Embryophyta</taxon>
        <taxon>Tracheophyta</taxon>
        <taxon>Spermatophyta</taxon>
        <taxon>Magnoliopsida</taxon>
        <taxon>Ranunculales</taxon>
        <taxon>Circaeasteraceae</taxon>
        <taxon>Kingdonia</taxon>
    </lineage>
</organism>
<dbReference type="Proteomes" id="UP000541444">
    <property type="component" value="Unassembled WGS sequence"/>
</dbReference>
<dbReference type="Pfam" id="PF00069">
    <property type="entry name" value="Pkinase"/>
    <property type="match status" value="1"/>
</dbReference>
<dbReference type="SUPFAM" id="SSF56112">
    <property type="entry name" value="Protein kinase-like (PK-like)"/>
    <property type="match status" value="1"/>
</dbReference>
<reference evidence="4 5" key="1">
    <citation type="journal article" date="2020" name="IScience">
        <title>Genome Sequencing of the Endangered Kingdonia uniflora (Circaeasteraceae, Ranunculales) Reveals Potential Mechanisms of Evolutionary Specialization.</title>
        <authorList>
            <person name="Sun Y."/>
            <person name="Deng T."/>
            <person name="Zhang A."/>
            <person name="Moore M.J."/>
            <person name="Landis J.B."/>
            <person name="Lin N."/>
            <person name="Zhang H."/>
            <person name="Zhang X."/>
            <person name="Huang J."/>
            <person name="Zhang X."/>
            <person name="Sun H."/>
            <person name="Wang H."/>
        </authorList>
    </citation>
    <scope>NUCLEOTIDE SEQUENCE [LARGE SCALE GENOMIC DNA]</scope>
    <source>
        <strain evidence="4">TB1705</strain>
        <tissue evidence="4">Leaf</tissue>
    </source>
</reference>
<evidence type="ECO:0000256" key="1">
    <source>
        <dbReference type="ARBA" id="ARBA00022741"/>
    </source>
</evidence>
<dbReference type="InterPro" id="IPR050117">
    <property type="entry name" value="MAPK"/>
</dbReference>
<protein>
    <recommendedName>
        <fullName evidence="3">Protein kinase domain-containing protein</fullName>
    </recommendedName>
</protein>
<evidence type="ECO:0000313" key="4">
    <source>
        <dbReference type="EMBL" id="KAF6153192.1"/>
    </source>
</evidence>
<dbReference type="AlphaFoldDB" id="A0A7J7MEG1"/>
<dbReference type="InterPro" id="IPR000719">
    <property type="entry name" value="Prot_kinase_dom"/>
</dbReference>
<gene>
    <name evidence="4" type="ORF">GIB67_016671</name>
</gene>
<keyword evidence="5" id="KW-1185">Reference proteome</keyword>
<keyword evidence="1" id="KW-0547">Nucleotide-binding</keyword>
<dbReference type="Gene3D" id="1.10.510.10">
    <property type="entry name" value="Transferase(Phosphotransferase) domain 1"/>
    <property type="match status" value="1"/>
</dbReference>
<dbReference type="SMART" id="SM00220">
    <property type="entry name" value="S_TKc"/>
    <property type="match status" value="1"/>
</dbReference>
<comment type="caution">
    <text evidence="4">The sequence shown here is derived from an EMBL/GenBank/DDBJ whole genome shotgun (WGS) entry which is preliminary data.</text>
</comment>
<accession>A0A7J7MEG1</accession>
<dbReference type="EMBL" id="JACGCM010001580">
    <property type="protein sequence ID" value="KAF6153192.1"/>
    <property type="molecule type" value="Genomic_DNA"/>
</dbReference>
<proteinExistence type="predicted"/>
<dbReference type="PANTHER" id="PTHR24055">
    <property type="entry name" value="MITOGEN-ACTIVATED PROTEIN KINASE"/>
    <property type="match status" value="1"/>
</dbReference>
<evidence type="ECO:0000313" key="5">
    <source>
        <dbReference type="Proteomes" id="UP000541444"/>
    </source>
</evidence>
<dbReference type="Gene3D" id="3.30.200.20">
    <property type="entry name" value="Phosphorylase Kinase, domain 1"/>
    <property type="match status" value="1"/>
</dbReference>
<name>A0A7J7MEG1_9MAGN</name>